<dbReference type="SUPFAM" id="SSF57701">
    <property type="entry name" value="Zn2/Cys6 DNA-binding domain"/>
    <property type="match status" value="1"/>
</dbReference>
<evidence type="ECO:0000256" key="1">
    <source>
        <dbReference type="ARBA" id="ARBA00023242"/>
    </source>
</evidence>
<dbReference type="PROSITE" id="PS00463">
    <property type="entry name" value="ZN2_CY6_FUNGAL_1"/>
    <property type="match status" value="1"/>
</dbReference>
<evidence type="ECO:0000313" key="4">
    <source>
        <dbReference type="EMBL" id="KAK0390037.1"/>
    </source>
</evidence>
<gene>
    <name evidence="4" type="ORF">NLU13_3610</name>
</gene>
<evidence type="ECO:0000259" key="3">
    <source>
        <dbReference type="PROSITE" id="PS50048"/>
    </source>
</evidence>
<feature type="compositionally biased region" description="Polar residues" evidence="2">
    <location>
        <begin position="1"/>
        <end position="15"/>
    </location>
</feature>
<dbReference type="InterPro" id="IPR050797">
    <property type="entry name" value="Carb_Metab_Trans_Reg"/>
</dbReference>
<keyword evidence="5" id="KW-1185">Reference proteome</keyword>
<dbReference type="PANTHER" id="PTHR31668:SF20">
    <property type="entry name" value="ZN(II)2CYS6 TRANSCRIPTION FACTOR (EUROFUNG)"/>
    <property type="match status" value="1"/>
</dbReference>
<comment type="caution">
    <text evidence="4">The sequence shown here is derived from an EMBL/GenBank/DDBJ whole genome shotgun (WGS) entry which is preliminary data.</text>
</comment>
<dbReference type="GO" id="GO:0008270">
    <property type="term" value="F:zinc ion binding"/>
    <property type="evidence" value="ECO:0007669"/>
    <property type="project" value="InterPro"/>
</dbReference>
<accession>A0AA39GME1</accession>
<reference evidence="4" key="1">
    <citation type="submission" date="2022-10" db="EMBL/GenBank/DDBJ databases">
        <title>Determination and structural analysis of whole genome sequence of Sarocladium strictum F4-1.</title>
        <authorList>
            <person name="Hu L."/>
            <person name="Jiang Y."/>
        </authorList>
    </citation>
    <scope>NUCLEOTIDE SEQUENCE</scope>
    <source>
        <strain evidence="4">F4-1</strain>
    </source>
</reference>
<evidence type="ECO:0000256" key="2">
    <source>
        <dbReference type="SAM" id="MobiDB-lite"/>
    </source>
</evidence>
<dbReference type="GO" id="GO:0000981">
    <property type="term" value="F:DNA-binding transcription factor activity, RNA polymerase II-specific"/>
    <property type="evidence" value="ECO:0007669"/>
    <property type="project" value="InterPro"/>
</dbReference>
<evidence type="ECO:0000313" key="5">
    <source>
        <dbReference type="Proteomes" id="UP001175261"/>
    </source>
</evidence>
<name>A0AA39GME1_SARSR</name>
<feature type="region of interest" description="Disordered" evidence="2">
    <location>
        <begin position="1"/>
        <end position="46"/>
    </location>
</feature>
<dbReference type="InterPro" id="IPR001138">
    <property type="entry name" value="Zn2Cys6_DnaBD"/>
</dbReference>
<dbReference type="PANTHER" id="PTHR31668">
    <property type="entry name" value="GLUCOSE TRANSPORT TRANSCRIPTION REGULATOR RGT1-RELATED-RELATED"/>
    <property type="match status" value="1"/>
</dbReference>
<dbReference type="Proteomes" id="UP001175261">
    <property type="component" value="Unassembled WGS sequence"/>
</dbReference>
<feature type="domain" description="Zn(2)-C6 fungal-type" evidence="3">
    <location>
        <begin position="50"/>
        <end position="79"/>
    </location>
</feature>
<dbReference type="PROSITE" id="PS50048">
    <property type="entry name" value="ZN2_CY6_FUNGAL_2"/>
    <property type="match status" value="1"/>
</dbReference>
<proteinExistence type="predicted"/>
<protein>
    <recommendedName>
        <fullName evidence="3">Zn(2)-C6 fungal-type domain-containing protein</fullName>
    </recommendedName>
</protein>
<dbReference type="CDD" id="cd00067">
    <property type="entry name" value="GAL4"/>
    <property type="match status" value="1"/>
</dbReference>
<organism evidence="4 5">
    <name type="scientific">Sarocladium strictum</name>
    <name type="common">Black bundle disease fungus</name>
    <name type="synonym">Acremonium strictum</name>
    <dbReference type="NCBI Taxonomy" id="5046"/>
    <lineage>
        <taxon>Eukaryota</taxon>
        <taxon>Fungi</taxon>
        <taxon>Dikarya</taxon>
        <taxon>Ascomycota</taxon>
        <taxon>Pezizomycotina</taxon>
        <taxon>Sordariomycetes</taxon>
        <taxon>Hypocreomycetidae</taxon>
        <taxon>Hypocreales</taxon>
        <taxon>Sarocladiaceae</taxon>
        <taxon>Sarocladium</taxon>
    </lineage>
</organism>
<sequence>MMTGHTTGSPGTMLSSPRGLGQSDGRPSRSPRSDHHTPERPSKRFQVPRACDRCKNLRRGCSEYRPCKRCVDAGMGEQCRGPGSFPGASSPSQAMSNEASISRLMGLASPMIIDYCTARFFERLHPTIPILTPEFVSELRAADGGTQRDLVAVCVLCAMCVQVLLQADEPENLHRQGIIPDSNTDFARRLLTAVMETHQTLPRTVSPSLDLCLLTFFIYACQARLFHHGQAFLFLREATTLLLLFRRETVRDQRVRDLADRLFWVLLISERSHAIRYRRPITLHITSETPQIDTSDPSLAGFWSLASLFRPIDTSFVSLLNRETFAIAPARESLAYVELAVNTALRPTMELHDTQKANLRVTQLWLRIIIWQLRLHLGYLTEESQQASLTYQYPVEVAKDLMLSTRDLPLDSIKVHGVGITEKIYDVASAVVDVLARIPLAASSPDEPTTGNLPEDALIYLKHLISRLPGGESVYVELLEKHTSQAIPSMALHRSPAG</sequence>
<dbReference type="SMART" id="SM00066">
    <property type="entry name" value="GAL4"/>
    <property type="match status" value="1"/>
</dbReference>
<dbReference type="AlphaFoldDB" id="A0AA39GME1"/>
<dbReference type="EMBL" id="JAPDFR010000002">
    <property type="protein sequence ID" value="KAK0390037.1"/>
    <property type="molecule type" value="Genomic_DNA"/>
</dbReference>
<dbReference type="InterPro" id="IPR036864">
    <property type="entry name" value="Zn2-C6_fun-type_DNA-bd_sf"/>
</dbReference>
<feature type="compositionally biased region" description="Basic and acidic residues" evidence="2">
    <location>
        <begin position="31"/>
        <end position="42"/>
    </location>
</feature>
<dbReference type="CDD" id="cd12148">
    <property type="entry name" value="fungal_TF_MHR"/>
    <property type="match status" value="1"/>
</dbReference>
<keyword evidence="1" id="KW-0539">Nucleus</keyword>